<protein>
    <submittedName>
        <fullName evidence="1">Uncharacterized protein</fullName>
    </submittedName>
</protein>
<dbReference type="InParanoid" id="S8F1U0"/>
<gene>
    <name evidence="1" type="ORF">FOMPIDRAFT_90530</name>
</gene>
<dbReference type="AlphaFoldDB" id="S8F1U0"/>
<proteinExistence type="predicted"/>
<sequence length="130" mass="14613">MAGRDEVDFDVLSVPEDDGIHATTILSYAVLLERAANLANSKSVCQYDMQCGQIFVVCVAWAHSAPLFEGLEDEPEAGVIYHNRGDTPRKRLDWSDNSLTRCTSYLRSKQPERPNGLHLGEMIEEVRFVE</sequence>
<dbReference type="EMBL" id="KE504202">
    <property type="protein sequence ID" value="EPS95710.1"/>
    <property type="molecule type" value="Genomic_DNA"/>
</dbReference>
<keyword evidence="2" id="KW-1185">Reference proteome</keyword>
<dbReference type="Proteomes" id="UP000015241">
    <property type="component" value="Unassembled WGS sequence"/>
</dbReference>
<accession>S8F1U0</accession>
<dbReference type="HOGENOM" id="CLU_1938204_0_0_1"/>
<reference evidence="1 2" key="1">
    <citation type="journal article" date="2012" name="Science">
        <title>The Paleozoic origin of enzymatic lignin decomposition reconstructed from 31 fungal genomes.</title>
        <authorList>
            <person name="Floudas D."/>
            <person name="Binder M."/>
            <person name="Riley R."/>
            <person name="Barry K."/>
            <person name="Blanchette R.A."/>
            <person name="Henrissat B."/>
            <person name="Martinez A.T."/>
            <person name="Otillar R."/>
            <person name="Spatafora J.W."/>
            <person name="Yadav J.S."/>
            <person name="Aerts A."/>
            <person name="Benoit I."/>
            <person name="Boyd A."/>
            <person name="Carlson A."/>
            <person name="Copeland A."/>
            <person name="Coutinho P.M."/>
            <person name="de Vries R.P."/>
            <person name="Ferreira P."/>
            <person name="Findley K."/>
            <person name="Foster B."/>
            <person name="Gaskell J."/>
            <person name="Glotzer D."/>
            <person name="Gorecki P."/>
            <person name="Heitman J."/>
            <person name="Hesse C."/>
            <person name="Hori C."/>
            <person name="Igarashi K."/>
            <person name="Jurgens J.A."/>
            <person name="Kallen N."/>
            <person name="Kersten P."/>
            <person name="Kohler A."/>
            <person name="Kuees U."/>
            <person name="Kumar T.K.A."/>
            <person name="Kuo A."/>
            <person name="LaButti K."/>
            <person name="Larrondo L.F."/>
            <person name="Lindquist E."/>
            <person name="Ling A."/>
            <person name="Lombard V."/>
            <person name="Lucas S."/>
            <person name="Lundell T."/>
            <person name="Martin R."/>
            <person name="McLaughlin D.J."/>
            <person name="Morgenstern I."/>
            <person name="Morin E."/>
            <person name="Murat C."/>
            <person name="Nagy L.G."/>
            <person name="Nolan M."/>
            <person name="Ohm R.A."/>
            <person name="Patyshakuliyeva A."/>
            <person name="Rokas A."/>
            <person name="Ruiz-Duenas F.J."/>
            <person name="Sabat G."/>
            <person name="Salamov A."/>
            <person name="Samejima M."/>
            <person name="Schmutz J."/>
            <person name="Slot J.C."/>
            <person name="St John F."/>
            <person name="Stenlid J."/>
            <person name="Sun H."/>
            <person name="Sun S."/>
            <person name="Syed K."/>
            <person name="Tsang A."/>
            <person name="Wiebenga A."/>
            <person name="Young D."/>
            <person name="Pisabarro A."/>
            <person name="Eastwood D.C."/>
            <person name="Martin F."/>
            <person name="Cullen D."/>
            <person name="Grigoriev I.V."/>
            <person name="Hibbett D.S."/>
        </authorList>
    </citation>
    <scope>NUCLEOTIDE SEQUENCE</scope>
    <source>
        <strain evidence="2">FP-58527</strain>
    </source>
</reference>
<name>S8F1U0_FOMSC</name>
<evidence type="ECO:0000313" key="2">
    <source>
        <dbReference type="Proteomes" id="UP000015241"/>
    </source>
</evidence>
<evidence type="ECO:0000313" key="1">
    <source>
        <dbReference type="EMBL" id="EPS95710.1"/>
    </source>
</evidence>
<organism evidence="1 2">
    <name type="scientific">Fomitopsis schrenkii</name>
    <name type="common">Brown rot fungus</name>
    <dbReference type="NCBI Taxonomy" id="2126942"/>
    <lineage>
        <taxon>Eukaryota</taxon>
        <taxon>Fungi</taxon>
        <taxon>Dikarya</taxon>
        <taxon>Basidiomycota</taxon>
        <taxon>Agaricomycotina</taxon>
        <taxon>Agaricomycetes</taxon>
        <taxon>Polyporales</taxon>
        <taxon>Fomitopsis</taxon>
    </lineage>
</organism>